<dbReference type="GO" id="GO:0005975">
    <property type="term" value="P:carbohydrate metabolic process"/>
    <property type="evidence" value="ECO:0007669"/>
    <property type="project" value="InterPro"/>
</dbReference>
<dbReference type="Gene3D" id="1.50.10.10">
    <property type="match status" value="1"/>
</dbReference>
<dbReference type="PANTHER" id="PTHR31084">
    <property type="entry name" value="ALPHA-L-FUCOSIDASE 2"/>
    <property type="match status" value="1"/>
</dbReference>
<evidence type="ECO:0008006" key="5">
    <source>
        <dbReference type="Google" id="ProtNLM"/>
    </source>
</evidence>
<evidence type="ECO:0000259" key="2">
    <source>
        <dbReference type="Pfam" id="PF22124"/>
    </source>
</evidence>
<evidence type="ECO:0000313" key="4">
    <source>
        <dbReference type="Proteomes" id="UP000029736"/>
    </source>
</evidence>
<dbReference type="Pfam" id="PF22124">
    <property type="entry name" value="Glyco_hydro_95_cat"/>
    <property type="match status" value="1"/>
</dbReference>
<dbReference type="SUPFAM" id="SSF48208">
    <property type="entry name" value="Six-hairpin glycosidases"/>
    <property type="match status" value="1"/>
</dbReference>
<dbReference type="Pfam" id="PF21307">
    <property type="entry name" value="Glyco_hydro_95_C"/>
    <property type="match status" value="1"/>
</dbReference>
<gene>
    <name evidence="3" type="ORF">IX84_09860</name>
</gene>
<evidence type="ECO:0000313" key="3">
    <source>
        <dbReference type="EMBL" id="KGE88128.1"/>
    </source>
</evidence>
<sequence>MVWGQDNQLNVTVSRAGFWDHRGGRPFGATTNFKTVKRLLEAGQQDSLKLIFKNEKQEGLPNRPYQLGGGRLELHFPKGFVLQTGELNLQTGKLEVVIQLPDGSLRTIDIGQAVPDEVAWIKMEEALLAKVEIKLVASYDHPKVRKELAEIGVAPPTRFSDAAQSVAGFTQSLPADAPLSVAYQKNKDHLVLQTVLGEQPEPALIASFRSVDLKALDKQSTAWWTNFSKDLPKVTIPDPKLQEAYDYGLYKMGCVHPPHGVAATLQGPFMETQRIPPWSNDYHFNINIEMIYWPVLASGKYEHLDPLWAMLEEWMPTLEAADQYFYENDKALLMPHAVDNRGHVVGNFWTGMIDQACAAWMAQLAWLQYQHTLDEQLLAEVAFPLMQGTFEGYYAMTEKTADGTLSLPVSVSPEFKGARPDAWGRNASFQLAAYKMTAKNLIEASALLNQPMDERWTEVLEKLPDYAIIEGPGSQEHPEYVNQRIALWEGMDLVESHRHHSHLAGIYPFQSFDPFDEKHATIVRHSINQWIAEGAGRWSGWCVPWAAALHARLGNPDGAISWLHYWEENYTNLGRGTLHDANYKGLSLIKPGIGPDIRPDASKPMDWNNVEFMAPHNEVMQLDGGFGVLDALHNLFFQQRDSVLHILPYLPVRWRDFEFEGLHTAGGFVIAGQVKNGQVERIEIESKFGKPLVVQTPFLNGCQVDGVAQDSALLKLEMSAGEVVLVRRL</sequence>
<dbReference type="Proteomes" id="UP000029736">
    <property type="component" value="Unassembled WGS sequence"/>
</dbReference>
<dbReference type="EMBL" id="JPOS01000020">
    <property type="protein sequence ID" value="KGE88128.1"/>
    <property type="molecule type" value="Genomic_DNA"/>
</dbReference>
<dbReference type="InterPro" id="IPR012341">
    <property type="entry name" value="6hp_glycosidase-like_sf"/>
</dbReference>
<accession>A0A098S909</accession>
<dbReference type="PANTHER" id="PTHR31084:SF0">
    <property type="entry name" value="ALPHA-L-FUCOSIDASE 2"/>
    <property type="match status" value="1"/>
</dbReference>
<evidence type="ECO:0000259" key="1">
    <source>
        <dbReference type="Pfam" id="PF21307"/>
    </source>
</evidence>
<feature type="domain" description="Glycosyl hydrolase family 95 catalytic" evidence="2">
    <location>
        <begin position="236"/>
        <end position="568"/>
    </location>
</feature>
<reference evidence="3 4" key="1">
    <citation type="journal article" date="2014" name="Int. J. Syst. Evol. Microbiol.">
        <title>Phaeodactylibacter xiamenensis gen. nov., sp. nov., a member of the family Saprospiraceae isolated from the marine alga Phaeodactylum tricornutum.</title>
        <authorList>
            <person name="Chen Z.Jr."/>
            <person name="Lei X."/>
            <person name="Lai Q."/>
            <person name="Li Y."/>
            <person name="Zhang B."/>
            <person name="Zhang J."/>
            <person name="Zhang H."/>
            <person name="Yang L."/>
            <person name="Zheng W."/>
            <person name="Tian Y."/>
            <person name="Yu Z."/>
            <person name="Xu H.Jr."/>
            <person name="Zheng T."/>
        </authorList>
    </citation>
    <scope>NUCLEOTIDE SEQUENCE [LARGE SCALE GENOMIC DNA]</scope>
    <source>
        <strain evidence="3 4">KD52</strain>
    </source>
</reference>
<feature type="domain" description="Alpha fucosidase A-like C-terminal" evidence="1">
    <location>
        <begin position="638"/>
        <end position="697"/>
    </location>
</feature>
<dbReference type="InterPro" id="IPR049053">
    <property type="entry name" value="AFCA-like_C"/>
</dbReference>
<dbReference type="InterPro" id="IPR054363">
    <property type="entry name" value="GH95_cat"/>
</dbReference>
<name>A0A098S909_9BACT</name>
<dbReference type="GO" id="GO:0004560">
    <property type="term" value="F:alpha-L-fucosidase activity"/>
    <property type="evidence" value="ECO:0007669"/>
    <property type="project" value="TreeGrafter"/>
</dbReference>
<dbReference type="InterPro" id="IPR008928">
    <property type="entry name" value="6-hairpin_glycosidase_sf"/>
</dbReference>
<protein>
    <recommendedName>
        <fullName evidence="5">Glycosyl hydrolase family 95 N-terminal domain-containing protein</fullName>
    </recommendedName>
</protein>
<keyword evidence="4" id="KW-1185">Reference proteome</keyword>
<dbReference type="AlphaFoldDB" id="A0A098S909"/>
<proteinExistence type="predicted"/>
<comment type="caution">
    <text evidence="3">The sequence shown here is derived from an EMBL/GenBank/DDBJ whole genome shotgun (WGS) entry which is preliminary data.</text>
</comment>
<dbReference type="STRING" id="1524460.IX84_09860"/>
<organism evidence="3 4">
    <name type="scientific">Phaeodactylibacter xiamenensis</name>
    <dbReference type="NCBI Taxonomy" id="1524460"/>
    <lineage>
        <taxon>Bacteria</taxon>
        <taxon>Pseudomonadati</taxon>
        <taxon>Bacteroidota</taxon>
        <taxon>Saprospiria</taxon>
        <taxon>Saprospirales</taxon>
        <taxon>Haliscomenobacteraceae</taxon>
        <taxon>Phaeodactylibacter</taxon>
    </lineage>
</organism>